<evidence type="ECO:0000313" key="1">
    <source>
        <dbReference type="EMBL" id="EHK55995.1"/>
    </source>
</evidence>
<dbReference type="OrthoDB" id="8238768at2"/>
<dbReference type="RefSeq" id="WP_008837127.1">
    <property type="nucleotide sequence ID" value="NZ_AHAM01000140.1"/>
</dbReference>
<protein>
    <submittedName>
        <fullName evidence="1">Uncharacterized protein</fullName>
    </submittedName>
</protein>
<organism evidence="1 2">
    <name type="scientific">Mesorhizobium alhagi CCNWXJ12-2</name>
    <dbReference type="NCBI Taxonomy" id="1107882"/>
    <lineage>
        <taxon>Bacteria</taxon>
        <taxon>Pseudomonadati</taxon>
        <taxon>Pseudomonadota</taxon>
        <taxon>Alphaproteobacteria</taxon>
        <taxon>Hyphomicrobiales</taxon>
        <taxon>Phyllobacteriaceae</taxon>
        <taxon>Allomesorhizobium</taxon>
    </lineage>
</organism>
<evidence type="ECO:0000313" key="2">
    <source>
        <dbReference type="Proteomes" id="UP000003250"/>
    </source>
</evidence>
<name>H0HTL7_9HYPH</name>
<reference evidence="1 2" key="1">
    <citation type="journal article" date="2012" name="J. Bacteriol.">
        <title>Draft Genome Sequence of Mesorhizobium alhagi CCNWXJ12-2T, a Novel Salt-Resistant Species Isolated from the Desert of Northwestern China.</title>
        <authorList>
            <person name="Zhou M."/>
            <person name="Chen W."/>
            <person name="Chen H."/>
            <person name="Wei G."/>
        </authorList>
    </citation>
    <scope>NUCLEOTIDE SEQUENCE [LARGE SCALE GENOMIC DNA]</scope>
    <source>
        <strain evidence="1 2">CCNWXJ12-2</strain>
    </source>
</reference>
<dbReference type="AlphaFoldDB" id="H0HTL7"/>
<accession>H0HTL7</accession>
<keyword evidence="2" id="KW-1185">Reference proteome</keyword>
<sequence length="96" mass="11132">MAWYRNHYECYRCSEAWEDEWSCACDDECPACGARHASPVDSEDLTFIVVDEGHYFAVLKSPDEAEHYPDYREVIRFLSRGLAEAYIRAEPAEAFV</sequence>
<proteinExistence type="predicted"/>
<gene>
    <name evidence="1" type="ORF">MAXJ12_17543</name>
</gene>
<dbReference type="Proteomes" id="UP000003250">
    <property type="component" value="Unassembled WGS sequence"/>
</dbReference>
<dbReference type="EMBL" id="AHAM01000140">
    <property type="protein sequence ID" value="EHK55995.1"/>
    <property type="molecule type" value="Genomic_DNA"/>
</dbReference>